<keyword evidence="1" id="KW-1133">Transmembrane helix</keyword>
<dbReference type="GO" id="GO:0035725">
    <property type="term" value="P:sodium ion transmembrane transport"/>
    <property type="evidence" value="ECO:0007669"/>
    <property type="project" value="TreeGrafter"/>
</dbReference>
<sequence>MQEKPQLILCTEENMDDYKDPNLEESVEFVEIKQDFCDSRPQRHSLPESLSQNILTQIQELHEFLPHKEKQIKEQQIKEQQIKKKENRKFTIRVYYFVKRFLTKLSVSRRHKLFFKSIHFQIVGDKASGELQKLGQNKKTDKKRKRQQNTFTCYNPLTGLLKLLPIIYPQSVSKIIWDLCLCIILIYFFIMIPLELAFNNSLMFLQSIWLTVPFYLFLIIDYLMKMNTVYYEYGQPIVDRSLIFNNYLKQGLLIDGISLLVLLCGFFNDYFIQSRWLNLSLILFITQYHYFAQVVRNMEESIHLSKTQSSIVNLAKLIFTILYFLHIYSCLWYFIGSYANEIGMVNWLDSRHLSEAPYETQYLEAFYFSTVTMISVGYGDIVPLNALEKICTILFMFTTCVQLSFSVNTVGEILNSISLSTENTTEKIRIINKFMNRKKISFELQYQIREYIKIYWSQQLQQENEEEEKLITSLSENLKNKLIHEANFSIIEKCDLFQQTFSTDTKQKLIKLFKTVLITPEQTITCELPQFNEPCLCFIDQGTLNICANITDRSEGITFSQGQFFGLEELLTGQQPQLQLQSLSFVKLLILTRTDFINTLRDNPKDYESFCQMKDEILLHQRDSKTKCKSCNCMGHDIQNCPIVHYVIDKERVIKSYQFQSEQIRVPGMRNRCRIRNQFNAIFDQWFLQEIASMMKNHEDLPIVQFYGIQCLDDTDIKSPQQPILQSKDSLMTNDRGSFCFVDQVIQNSVSPSPPKTFDHSIFHPQSKVSRKNYPKQSIRIKNFGIKIKFQKIIKKVMKMQNYSKAFTRQNDIESNHRFNKNIKFIVDNYFKTNSLKDYLNKVEYENLYFLRMKCHLIQFSEIILSKPFEIQKEYSIYQVHNNLSHVIKKTDVYLEQQKSRILIKQETPKNDKLIQLNQEERKVVLRDSLIRYLSYPNMYFQKYFDKNEPNETPQSIGQKKARALFKAYKKRQIMRQNAFLLPPVKKNDSKRTKSSLAVGINVIVPEN</sequence>
<keyword evidence="4" id="KW-1185">Reference proteome</keyword>
<reference evidence="3" key="1">
    <citation type="submission" date="2021-01" db="EMBL/GenBank/DDBJ databases">
        <authorList>
            <consortium name="Genoscope - CEA"/>
            <person name="William W."/>
        </authorList>
    </citation>
    <scope>NUCLEOTIDE SEQUENCE</scope>
</reference>
<proteinExistence type="predicted"/>
<gene>
    <name evidence="3" type="ORF">PSON_ATCC_30995.1.T1120158</name>
</gene>
<dbReference type="EMBL" id="CAJJDN010000112">
    <property type="protein sequence ID" value="CAD8116999.1"/>
    <property type="molecule type" value="Genomic_DNA"/>
</dbReference>
<keyword evidence="1" id="KW-0812">Transmembrane</keyword>
<name>A0A8S1QN08_9CILI</name>
<organism evidence="3 4">
    <name type="scientific">Paramecium sonneborni</name>
    <dbReference type="NCBI Taxonomy" id="65129"/>
    <lineage>
        <taxon>Eukaryota</taxon>
        <taxon>Sar</taxon>
        <taxon>Alveolata</taxon>
        <taxon>Ciliophora</taxon>
        <taxon>Intramacronucleata</taxon>
        <taxon>Oligohymenophorea</taxon>
        <taxon>Peniculida</taxon>
        <taxon>Parameciidae</taxon>
        <taxon>Paramecium</taxon>
    </lineage>
</organism>
<dbReference type="PANTHER" id="PTHR45689:SF5">
    <property type="entry name" value="I[[H]] CHANNEL, ISOFORM E"/>
    <property type="match status" value="1"/>
</dbReference>
<feature type="domain" description="Cyclic nucleotide-binding" evidence="2">
    <location>
        <begin position="538"/>
        <end position="600"/>
    </location>
</feature>
<protein>
    <recommendedName>
        <fullName evidence="2">Cyclic nucleotide-binding domain-containing protein</fullName>
    </recommendedName>
</protein>
<dbReference type="OrthoDB" id="421226at2759"/>
<evidence type="ECO:0000256" key="1">
    <source>
        <dbReference type="SAM" id="Phobius"/>
    </source>
</evidence>
<comment type="caution">
    <text evidence="3">The sequence shown here is derived from an EMBL/GenBank/DDBJ whole genome shotgun (WGS) entry which is preliminary data.</text>
</comment>
<feature type="transmembrane region" description="Helical" evidence="1">
    <location>
        <begin position="313"/>
        <end position="335"/>
    </location>
</feature>
<dbReference type="GO" id="GO:0003254">
    <property type="term" value="P:regulation of membrane depolarization"/>
    <property type="evidence" value="ECO:0007669"/>
    <property type="project" value="TreeGrafter"/>
</dbReference>
<keyword evidence="1" id="KW-0472">Membrane</keyword>
<dbReference type="Proteomes" id="UP000692954">
    <property type="component" value="Unassembled WGS sequence"/>
</dbReference>
<dbReference type="InterPro" id="IPR013099">
    <property type="entry name" value="K_chnl_dom"/>
</dbReference>
<feature type="transmembrane region" description="Helical" evidence="1">
    <location>
        <begin position="252"/>
        <end position="270"/>
    </location>
</feature>
<feature type="transmembrane region" description="Helical" evidence="1">
    <location>
        <begin position="204"/>
        <end position="224"/>
    </location>
</feature>
<evidence type="ECO:0000313" key="4">
    <source>
        <dbReference type="Proteomes" id="UP000692954"/>
    </source>
</evidence>
<evidence type="ECO:0000313" key="3">
    <source>
        <dbReference type="EMBL" id="CAD8116999.1"/>
    </source>
</evidence>
<dbReference type="PANTHER" id="PTHR45689">
    <property type="entry name" value="I[[H]] CHANNEL, ISOFORM E"/>
    <property type="match status" value="1"/>
</dbReference>
<feature type="transmembrane region" description="Helical" evidence="1">
    <location>
        <begin position="175"/>
        <end position="198"/>
    </location>
</feature>
<dbReference type="GO" id="GO:0098855">
    <property type="term" value="C:HCN channel complex"/>
    <property type="evidence" value="ECO:0007669"/>
    <property type="project" value="TreeGrafter"/>
</dbReference>
<dbReference type="AlphaFoldDB" id="A0A8S1QN08"/>
<evidence type="ECO:0000259" key="2">
    <source>
        <dbReference type="PROSITE" id="PS50042"/>
    </source>
</evidence>
<dbReference type="GO" id="GO:0005249">
    <property type="term" value="F:voltage-gated potassium channel activity"/>
    <property type="evidence" value="ECO:0007669"/>
    <property type="project" value="TreeGrafter"/>
</dbReference>
<accession>A0A8S1QN08</accession>
<dbReference type="InterPro" id="IPR000595">
    <property type="entry name" value="cNMP-bd_dom"/>
</dbReference>
<dbReference type="InterPro" id="IPR051413">
    <property type="entry name" value="K/Na_HCN_channel"/>
</dbReference>
<dbReference type="PROSITE" id="PS50042">
    <property type="entry name" value="CNMP_BINDING_3"/>
    <property type="match status" value="1"/>
</dbReference>
<dbReference type="Pfam" id="PF07885">
    <property type="entry name" value="Ion_trans_2"/>
    <property type="match status" value="1"/>
</dbReference>